<evidence type="ECO:0000313" key="3">
    <source>
        <dbReference type="Proteomes" id="UP000216363"/>
    </source>
</evidence>
<name>A0A256GZ05_9HYPH</name>
<dbReference type="EMBL" id="NNRN01000029">
    <property type="protein sequence ID" value="OYR32455.1"/>
    <property type="molecule type" value="Genomic_DNA"/>
</dbReference>
<accession>A0A256GZ05</accession>
<comment type="caution">
    <text evidence="2">The sequence shown here is derived from an EMBL/GenBank/DDBJ whole genome shotgun (WGS) entry which is preliminary data.</text>
</comment>
<organism evidence="2 3">
    <name type="scientific">Brucella lupini</name>
    <dbReference type="NCBI Taxonomy" id="255457"/>
    <lineage>
        <taxon>Bacteria</taxon>
        <taxon>Pseudomonadati</taxon>
        <taxon>Pseudomonadota</taxon>
        <taxon>Alphaproteobacteria</taxon>
        <taxon>Hyphomicrobiales</taxon>
        <taxon>Brucellaceae</taxon>
        <taxon>Brucella/Ochrobactrum group</taxon>
        <taxon>Brucella</taxon>
    </lineage>
</organism>
<dbReference type="Proteomes" id="UP000216363">
    <property type="component" value="Unassembled WGS sequence"/>
</dbReference>
<proteinExistence type="predicted"/>
<evidence type="ECO:0000313" key="2">
    <source>
        <dbReference type="EMBL" id="OYR32455.1"/>
    </source>
</evidence>
<sequence>MALIREVSHVGQQLANAPTKLSPGRRRQTERRSNIPKKPVK</sequence>
<protein>
    <submittedName>
        <fullName evidence="2">Uncharacterized protein</fullName>
    </submittedName>
</protein>
<feature type="compositionally biased region" description="Basic residues" evidence="1">
    <location>
        <begin position="23"/>
        <end position="41"/>
    </location>
</feature>
<dbReference type="AlphaFoldDB" id="A0A256GZ05"/>
<gene>
    <name evidence="2" type="ORF">CES86_0111</name>
</gene>
<evidence type="ECO:0000256" key="1">
    <source>
        <dbReference type="SAM" id="MobiDB-lite"/>
    </source>
</evidence>
<feature type="region of interest" description="Disordered" evidence="1">
    <location>
        <begin position="1"/>
        <end position="41"/>
    </location>
</feature>
<reference evidence="2 3" key="1">
    <citation type="submission" date="2017-07" db="EMBL/GenBank/DDBJ databases">
        <title>Draft genome of Ochrobactrum lupini type strain LUP21.</title>
        <authorList>
            <person name="Krzyzanowska D.M."/>
            <person name="Jafra S."/>
        </authorList>
    </citation>
    <scope>NUCLEOTIDE SEQUENCE [LARGE SCALE GENOMIC DNA]</scope>
    <source>
        <strain evidence="2 3">LUP21</strain>
    </source>
</reference>